<dbReference type="Gene3D" id="3.30.460.10">
    <property type="entry name" value="Beta Polymerase, domain 2"/>
    <property type="match status" value="1"/>
</dbReference>
<dbReference type="Proteomes" id="UP000010716">
    <property type="component" value="Unassembled WGS sequence"/>
</dbReference>
<dbReference type="PANTHER" id="PTHR43852:SF2">
    <property type="entry name" value="PROTEIN ADENYLYLTRANSFERASE MNTA"/>
    <property type="match status" value="1"/>
</dbReference>
<protein>
    <submittedName>
        <fullName evidence="2">DNA polymerase beta domain protein region</fullName>
    </submittedName>
    <submittedName>
        <fullName evidence="3">Nucleotidyltransferase domain-containing protein</fullName>
    </submittedName>
</protein>
<reference evidence="3" key="3">
    <citation type="submission" date="2021-08" db="EMBL/GenBank/DDBJ databases">
        <authorList>
            <person name="de Jong S."/>
            <person name="van den Broek M."/>
            <person name="Merkel A."/>
            <person name="de la Torre Cortes P."/>
            <person name="Kalamorz F."/>
            <person name="Cook G."/>
            <person name="van Loosdrecht M."/>
            <person name="McMillan D."/>
        </authorList>
    </citation>
    <scope>NUCLEOTIDE SEQUENCE</scope>
    <source>
        <strain evidence="3">TA2.A1</strain>
    </source>
</reference>
<evidence type="ECO:0000313" key="2">
    <source>
        <dbReference type="EMBL" id="EGL84092.1"/>
    </source>
</evidence>
<dbReference type="PANTHER" id="PTHR43852">
    <property type="entry name" value="NUCLEOTIDYLTRANSFERASE"/>
    <property type="match status" value="1"/>
</dbReference>
<proteinExistence type="predicted"/>
<dbReference type="InterPro" id="IPR052930">
    <property type="entry name" value="TA_antitoxin_MntA"/>
</dbReference>
<evidence type="ECO:0000313" key="5">
    <source>
        <dbReference type="Proteomes" id="UP000825179"/>
    </source>
</evidence>
<dbReference type="KEGG" id="cthu:HUR95_00330"/>
<sequence length="104" mass="11603">MSGGNVASRDDILEQVYLIAKQHLNGLNVSLYLFGSWARGEERASSDIDIAVSYRDPLPPGALAQLRLAFEESNIPYTVDLVDLTQTESEFKEKVMKEGIKWSV</sequence>
<dbReference type="AlphaFoldDB" id="F5L3J8"/>
<dbReference type="OrthoDB" id="9809668at2"/>
<evidence type="ECO:0000259" key="1">
    <source>
        <dbReference type="Pfam" id="PF18765"/>
    </source>
</evidence>
<evidence type="ECO:0000313" key="4">
    <source>
        <dbReference type="Proteomes" id="UP000010716"/>
    </source>
</evidence>
<dbReference type="CDD" id="cd05403">
    <property type="entry name" value="NT_KNTase_like"/>
    <property type="match status" value="1"/>
</dbReference>
<feature type="domain" description="Polymerase beta nucleotidyltransferase" evidence="1">
    <location>
        <begin position="30"/>
        <end position="100"/>
    </location>
</feature>
<name>F5L3J8_CALTT</name>
<reference evidence="2 4" key="1">
    <citation type="journal article" date="2011" name="J. Bacteriol.">
        <title>Draft genome sequence of the thermoalkaliphilic Caldalkalibacillus thermarum strain TA2.A1.</title>
        <authorList>
            <person name="Kalamorz F."/>
            <person name="Keis S."/>
            <person name="McMillan D.G."/>
            <person name="Olsson K."/>
            <person name="Stanton J.A."/>
            <person name="Stockwell P."/>
            <person name="Black M.A."/>
            <person name="Klingeman D.M."/>
            <person name="Land M.L."/>
            <person name="Han C.S."/>
            <person name="Martin S.L."/>
            <person name="Becher S.A."/>
            <person name="Peddie C.J."/>
            <person name="Morgan H.W."/>
            <person name="Matthies D."/>
            <person name="Preiss L."/>
            <person name="Meier T."/>
            <person name="Brown S.D."/>
            <person name="Cook G.M."/>
        </authorList>
    </citation>
    <scope>NUCLEOTIDE SEQUENCE [LARGE SCALE GENOMIC DNA]</scope>
    <source>
        <strain evidence="2 4">TA2.A1</strain>
    </source>
</reference>
<dbReference type="Pfam" id="PF18765">
    <property type="entry name" value="Polbeta"/>
    <property type="match status" value="1"/>
</dbReference>
<accession>F5L3J8</accession>
<organism evidence="2 4">
    <name type="scientific">Caldalkalibacillus thermarum (strain TA2.A1)</name>
    <dbReference type="NCBI Taxonomy" id="986075"/>
    <lineage>
        <taxon>Bacteria</taxon>
        <taxon>Bacillati</taxon>
        <taxon>Bacillota</taxon>
        <taxon>Bacilli</taxon>
        <taxon>Bacillales</taxon>
        <taxon>Bacillaceae</taxon>
        <taxon>Caldalkalibacillus</taxon>
    </lineage>
</organism>
<dbReference type="EMBL" id="AFCE01000048">
    <property type="protein sequence ID" value="EGL84092.1"/>
    <property type="molecule type" value="Genomic_DNA"/>
</dbReference>
<reference evidence="3 5" key="2">
    <citation type="journal article" date="2020" name="Extremophiles">
        <title>Genomic analysis of Caldalkalibacillus thermarum TA2.A1 reveals aerobic alkaliphilic metabolism and evolutionary hallmarks linking alkaliphilic bacteria and plant life.</title>
        <authorList>
            <person name="de Jong S.I."/>
            <person name="van den Broek M.A."/>
            <person name="Merkel A.Y."/>
            <person name="de la Torre Cortes P."/>
            <person name="Kalamorz F."/>
            <person name="Cook G.M."/>
            <person name="van Loosdrecht M.C.M."/>
            <person name="McMillan D.G.G."/>
        </authorList>
    </citation>
    <scope>NUCLEOTIDE SEQUENCE [LARGE SCALE GENOMIC DNA]</scope>
    <source>
        <strain evidence="3 5">TA2.A1</strain>
    </source>
</reference>
<gene>
    <name evidence="2" type="ORF">CathTA2_0357</name>
    <name evidence="3" type="ORF">HUR95_00330</name>
</gene>
<dbReference type="InterPro" id="IPR041633">
    <property type="entry name" value="Polbeta"/>
</dbReference>
<dbReference type="SUPFAM" id="SSF81301">
    <property type="entry name" value="Nucleotidyltransferase"/>
    <property type="match status" value="1"/>
</dbReference>
<dbReference type="InterPro" id="IPR043519">
    <property type="entry name" value="NT_sf"/>
</dbReference>
<dbReference type="Proteomes" id="UP000825179">
    <property type="component" value="Chromosome"/>
</dbReference>
<dbReference type="RefSeq" id="WP_007502527.1">
    <property type="nucleotide sequence ID" value="NZ_AFCE01000048.1"/>
</dbReference>
<keyword evidence="5" id="KW-1185">Reference proteome</keyword>
<dbReference type="eggNOG" id="COG1708">
    <property type="taxonomic scope" value="Bacteria"/>
</dbReference>
<evidence type="ECO:0000313" key="3">
    <source>
        <dbReference type="EMBL" id="QZT33929.1"/>
    </source>
</evidence>
<dbReference type="EMBL" id="CP082237">
    <property type="protein sequence ID" value="QZT33929.1"/>
    <property type="molecule type" value="Genomic_DNA"/>
</dbReference>